<name>A0A2S8F9X0_9BACT</name>
<accession>A0A2S8F9X0</accession>
<protein>
    <submittedName>
        <fullName evidence="2">Uncharacterized protein</fullName>
    </submittedName>
</protein>
<dbReference type="AlphaFoldDB" id="A0A2S8F9X0"/>
<dbReference type="Proteomes" id="UP000239388">
    <property type="component" value="Unassembled WGS sequence"/>
</dbReference>
<proteinExistence type="predicted"/>
<comment type="caution">
    <text evidence="2">The sequence shown here is derived from an EMBL/GenBank/DDBJ whole genome shotgun (WGS) entry which is preliminary data.</text>
</comment>
<organism evidence="2 3">
    <name type="scientific">Blastopirellula marina</name>
    <dbReference type="NCBI Taxonomy" id="124"/>
    <lineage>
        <taxon>Bacteria</taxon>
        <taxon>Pseudomonadati</taxon>
        <taxon>Planctomycetota</taxon>
        <taxon>Planctomycetia</taxon>
        <taxon>Pirellulales</taxon>
        <taxon>Pirellulaceae</taxon>
        <taxon>Blastopirellula</taxon>
    </lineage>
</organism>
<feature type="compositionally biased region" description="Basic and acidic residues" evidence="1">
    <location>
        <begin position="22"/>
        <end position="37"/>
    </location>
</feature>
<evidence type="ECO:0000256" key="1">
    <source>
        <dbReference type="SAM" id="MobiDB-lite"/>
    </source>
</evidence>
<gene>
    <name evidence="2" type="ORF">C5Y98_24615</name>
</gene>
<evidence type="ECO:0000313" key="2">
    <source>
        <dbReference type="EMBL" id="PQO28945.1"/>
    </source>
</evidence>
<reference evidence="2 3" key="1">
    <citation type="submission" date="2018-02" db="EMBL/GenBank/DDBJ databases">
        <title>Comparative genomes isolates from brazilian mangrove.</title>
        <authorList>
            <person name="Araujo J.E."/>
            <person name="Taketani R.G."/>
            <person name="Silva M.C.P."/>
            <person name="Loureco M.V."/>
            <person name="Andreote F.D."/>
        </authorList>
    </citation>
    <scope>NUCLEOTIDE SEQUENCE [LARGE SCALE GENOMIC DNA]</scope>
    <source>
        <strain evidence="2 3">NAP PRIS-MGV</strain>
    </source>
</reference>
<evidence type="ECO:0000313" key="3">
    <source>
        <dbReference type="Proteomes" id="UP000239388"/>
    </source>
</evidence>
<dbReference type="EMBL" id="PUIB01000024">
    <property type="protein sequence ID" value="PQO28945.1"/>
    <property type="molecule type" value="Genomic_DNA"/>
</dbReference>
<sequence>MSKEYASCDQQRGIKQMADLMPRSEQKKSNAEDRSQRNSDQWRGFPPRELGQSVANAKCLTDVKLTLLSEAARSNVDLDNLVRPAIRSLK</sequence>
<feature type="region of interest" description="Disordered" evidence="1">
    <location>
        <begin position="1"/>
        <end position="49"/>
    </location>
</feature>